<dbReference type="Proteomes" id="UP000316196">
    <property type="component" value="Unassembled WGS sequence"/>
</dbReference>
<dbReference type="GO" id="GO:0005737">
    <property type="term" value="C:cytoplasm"/>
    <property type="evidence" value="ECO:0007669"/>
    <property type="project" value="UniProtKB-SubCell"/>
</dbReference>
<evidence type="ECO:0000313" key="15">
    <source>
        <dbReference type="Proteomes" id="UP000316196"/>
    </source>
</evidence>
<dbReference type="PANTHER" id="PTHR42923:SF3">
    <property type="entry name" value="PROTOPORPHYRINOGEN OXIDASE"/>
    <property type="match status" value="1"/>
</dbReference>
<keyword evidence="15" id="KW-1185">Reference proteome</keyword>
<sequence length="448" mass="47486">MTSTIVIGGGLGGLVAARGLNAIGHDVTVVEAAERFGGQIQTVEFCGLPVDIGAEAMFLGAPPLKELVTELGLLDAVVGPRAGTSWLHRGRRMTKLPEGVGPTGPTKIMPVLKSGLLGPFALARAGLEPLMARKISQDISVGDFVARRFGRAVADTFVDPLLGNLHAGDIHRLSLHATAPQLRPAAAEGRSILRAARPSGGAGGLPMFATFPQGLQLLIDSLVSDLERRGVGVHANSRVTHLTRENDRWCVHATSGYQYTDRIVLTAGSPAIEELVRPHVPEAADLLASTERATVATILLAYPRETIGRLVRDANGLLLNSTSGRLVKAATFSSQKWEHLDGDDVFVIRASVGRAGSDVLDITDDDHLAKRVHRELAELTDLTSRPVATRVTRWPDAYPQLQVGHLDRMARARSALQGTGLFVGAGSVDGLGLPSVIRSAKALVDAVR</sequence>
<comment type="caution">
    <text evidence="14">The sequence shown here is derived from an EMBL/GenBank/DDBJ whole genome shotgun (WGS) entry which is preliminary data.</text>
</comment>
<evidence type="ECO:0000256" key="2">
    <source>
        <dbReference type="ARBA" id="ARBA00001974"/>
    </source>
</evidence>
<evidence type="ECO:0000256" key="1">
    <source>
        <dbReference type="ARBA" id="ARBA00001755"/>
    </source>
</evidence>
<comment type="cofactor">
    <cofactor evidence="2 12">
        <name>FAD</name>
        <dbReference type="ChEBI" id="CHEBI:57692"/>
    </cofactor>
</comment>
<dbReference type="NCBIfam" id="TIGR00562">
    <property type="entry name" value="proto_IX_ox"/>
    <property type="match status" value="1"/>
</dbReference>
<reference evidence="14 15" key="1">
    <citation type="submission" date="2019-06" db="EMBL/GenBank/DDBJ databases">
        <title>Sequencing the genomes of 1000 actinobacteria strains.</title>
        <authorList>
            <person name="Klenk H.-P."/>
        </authorList>
    </citation>
    <scope>NUCLEOTIDE SEQUENCE [LARGE SCALE GENOMIC DNA]</scope>
    <source>
        <strain evidence="14 15">DSM 8251</strain>
    </source>
</reference>
<evidence type="ECO:0000256" key="12">
    <source>
        <dbReference type="RuleBase" id="RU364052"/>
    </source>
</evidence>
<evidence type="ECO:0000256" key="9">
    <source>
        <dbReference type="ARBA" id="ARBA00022827"/>
    </source>
</evidence>
<keyword evidence="11 12" id="KW-0350">Heme biosynthesis</keyword>
<dbReference type="RefSeq" id="WP_170210065.1">
    <property type="nucleotide sequence ID" value="NZ_BAAAMD010000002.1"/>
</dbReference>
<evidence type="ECO:0000256" key="8">
    <source>
        <dbReference type="ARBA" id="ARBA00022630"/>
    </source>
</evidence>
<evidence type="ECO:0000256" key="10">
    <source>
        <dbReference type="ARBA" id="ARBA00023002"/>
    </source>
</evidence>
<dbReference type="SUPFAM" id="SSF51905">
    <property type="entry name" value="FAD/NAD(P)-binding domain"/>
    <property type="match status" value="1"/>
</dbReference>
<comment type="catalytic activity">
    <reaction evidence="1">
        <text>coproporphyrinogen III + 3 O2 = coproporphyrin III + 3 H2O2</text>
        <dbReference type="Rhea" id="RHEA:43436"/>
        <dbReference type="ChEBI" id="CHEBI:15379"/>
        <dbReference type="ChEBI" id="CHEBI:16240"/>
        <dbReference type="ChEBI" id="CHEBI:57309"/>
        <dbReference type="ChEBI" id="CHEBI:131725"/>
        <dbReference type="EC" id="1.3.3.15"/>
    </reaction>
    <physiologicalReaction direction="left-to-right" evidence="1">
        <dbReference type="Rhea" id="RHEA:43437"/>
    </physiologicalReaction>
</comment>
<comment type="pathway">
    <text evidence="4 12">Porphyrin-containing compound metabolism; protoheme biosynthesis.</text>
</comment>
<gene>
    <name evidence="14" type="ORF">FB460_2230</name>
</gene>
<dbReference type="InterPro" id="IPR004572">
    <property type="entry name" value="Protoporphyrinogen_oxidase"/>
</dbReference>
<accession>A0A542ZDL0</accession>
<dbReference type="EMBL" id="VFOR01000002">
    <property type="protein sequence ID" value="TQL58369.1"/>
    <property type="molecule type" value="Genomic_DNA"/>
</dbReference>
<organism evidence="14 15">
    <name type="scientific">Propioniferax innocua</name>
    <dbReference type="NCBI Taxonomy" id="1753"/>
    <lineage>
        <taxon>Bacteria</taxon>
        <taxon>Bacillati</taxon>
        <taxon>Actinomycetota</taxon>
        <taxon>Actinomycetes</taxon>
        <taxon>Propionibacteriales</taxon>
        <taxon>Propionibacteriaceae</taxon>
        <taxon>Propioniferax</taxon>
    </lineage>
</organism>
<dbReference type="PANTHER" id="PTHR42923">
    <property type="entry name" value="PROTOPORPHYRINOGEN OXIDASE"/>
    <property type="match status" value="1"/>
</dbReference>
<dbReference type="InterPro" id="IPR036188">
    <property type="entry name" value="FAD/NAD-bd_sf"/>
</dbReference>
<evidence type="ECO:0000256" key="6">
    <source>
        <dbReference type="ARBA" id="ARBA00012402"/>
    </source>
</evidence>
<dbReference type="Gene3D" id="1.10.3110.10">
    <property type="entry name" value="protoporphyrinogen ix oxidase, domain 3"/>
    <property type="match status" value="1"/>
</dbReference>
<proteinExistence type="inferred from homology"/>
<keyword evidence="9 12" id="KW-0274">FAD</keyword>
<dbReference type="UniPathway" id="UPA00252"/>
<comment type="subcellular location">
    <subcellularLocation>
        <location evidence="12">Cytoplasm</location>
    </subcellularLocation>
</comment>
<dbReference type="SUPFAM" id="SSF54373">
    <property type="entry name" value="FAD-linked reductases, C-terminal domain"/>
    <property type="match status" value="1"/>
</dbReference>
<dbReference type="GO" id="GO:0004729">
    <property type="term" value="F:oxygen-dependent protoporphyrinogen oxidase activity"/>
    <property type="evidence" value="ECO:0007669"/>
    <property type="project" value="UniProtKB-UniRule"/>
</dbReference>
<dbReference type="Gene3D" id="3.50.50.60">
    <property type="entry name" value="FAD/NAD(P)-binding domain"/>
    <property type="match status" value="1"/>
</dbReference>
<dbReference type="AlphaFoldDB" id="A0A542ZDL0"/>
<feature type="domain" description="Amine oxidase" evidence="13">
    <location>
        <begin position="11"/>
        <end position="440"/>
    </location>
</feature>
<evidence type="ECO:0000256" key="4">
    <source>
        <dbReference type="ARBA" id="ARBA00004744"/>
    </source>
</evidence>
<dbReference type="Pfam" id="PF01593">
    <property type="entry name" value="Amino_oxidase"/>
    <property type="match status" value="1"/>
</dbReference>
<evidence type="ECO:0000256" key="5">
    <source>
        <dbReference type="ARBA" id="ARBA00008310"/>
    </source>
</evidence>
<keyword evidence="10 12" id="KW-0560">Oxidoreductase</keyword>
<protein>
    <recommendedName>
        <fullName evidence="7 12">Coproporphyrinogen III oxidase</fullName>
        <ecNumber evidence="6 12">1.3.3.15</ecNumber>
    </recommendedName>
</protein>
<keyword evidence="12" id="KW-0963">Cytoplasm</keyword>
<evidence type="ECO:0000259" key="13">
    <source>
        <dbReference type="Pfam" id="PF01593"/>
    </source>
</evidence>
<comment type="similarity">
    <text evidence="5 12">Belongs to the protoporphyrinogen/coproporphyrinogen oxidase family. Coproporphyrinogen III oxidase subfamily.</text>
</comment>
<dbReference type="GO" id="GO:0006783">
    <property type="term" value="P:heme biosynthetic process"/>
    <property type="evidence" value="ECO:0007669"/>
    <property type="project" value="UniProtKB-UniRule"/>
</dbReference>
<evidence type="ECO:0000313" key="14">
    <source>
        <dbReference type="EMBL" id="TQL58369.1"/>
    </source>
</evidence>
<comment type="function">
    <text evidence="3 12">Involved in coproporphyrin-dependent heme b biosynthesis. Catalyzes the oxidation of coproporphyrinogen III to coproporphyrin III.</text>
</comment>
<keyword evidence="8 12" id="KW-0285">Flavoprotein</keyword>
<evidence type="ECO:0000256" key="11">
    <source>
        <dbReference type="ARBA" id="ARBA00023133"/>
    </source>
</evidence>
<evidence type="ECO:0000256" key="7">
    <source>
        <dbReference type="ARBA" id="ARBA00019046"/>
    </source>
</evidence>
<dbReference type="InterPro" id="IPR050464">
    <property type="entry name" value="Zeta_carotene_desat/Oxidored"/>
</dbReference>
<dbReference type="EC" id="1.3.3.15" evidence="6 12"/>
<dbReference type="Gene3D" id="3.90.660.20">
    <property type="entry name" value="Protoporphyrinogen oxidase, mitochondrial, domain 2"/>
    <property type="match status" value="1"/>
</dbReference>
<dbReference type="InterPro" id="IPR002937">
    <property type="entry name" value="Amino_oxidase"/>
</dbReference>
<name>A0A542ZDL0_9ACTN</name>
<evidence type="ECO:0000256" key="3">
    <source>
        <dbReference type="ARBA" id="ARBA00002185"/>
    </source>
</evidence>